<feature type="transmembrane region" description="Helical" evidence="1">
    <location>
        <begin position="96"/>
        <end position="114"/>
    </location>
</feature>
<dbReference type="Proteomes" id="UP000268844">
    <property type="component" value="Unassembled WGS sequence"/>
</dbReference>
<feature type="transmembrane region" description="Helical" evidence="1">
    <location>
        <begin position="174"/>
        <end position="192"/>
    </location>
</feature>
<keyword evidence="1" id="KW-1133">Transmembrane helix</keyword>
<keyword evidence="3" id="KW-1185">Reference proteome</keyword>
<name>A0A3S4GF12_9HYPH</name>
<keyword evidence="1" id="KW-0472">Membrane</keyword>
<feature type="transmembrane region" description="Helical" evidence="1">
    <location>
        <begin position="148"/>
        <end position="168"/>
    </location>
</feature>
<evidence type="ECO:0000313" key="3">
    <source>
        <dbReference type="Proteomes" id="UP000268844"/>
    </source>
</evidence>
<evidence type="ECO:0000256" key="1">
    <source>
        <dbReference type="SAM" id="Phobius"/>
    </source>
</evidence>
<organism evidence="2 3">
    <name type="scientific">Devosia equisanguinis</name>
    <dbReference type="NCBI Taxonomy" id="2490941"/>
    <lineage>
        <taxon>Bacteria</taxon>
        <taxon>Pseudomonadati</taxon>
        <taxon>Pseudomonadota</taxon>
        <taxon>Alphaproteobacteria</taxon>
        <taxon>Hyphomicrobiales</taxon>
        <taxon>Devosiaceae</taxon>
        <taxon>Devosia</taxon>
    </lineage>
</organism>
<feature type="transmembrane region" description="Helical" evidence="1">
    <location>
        <begin position="39"/>
        <end position="56"/>
    </location>
</feature>
<protein>
    <submittedName>
        <fullName evidence="2">Uncharacterized protein</fullName>
    </submittedName>
</protein>
<dbReference type="AlphaFoldDB" id="A0A3S4GF12"/>
<dbReference type="EMBL" id="UZWD01000004">
    <property type="protein sequence ID" value="VDS03034.1"/>
    <property type="molecule type" value="Genomic_DNA"/>
</dbReference>
<dbReference type="RefSeq" id="WP_126148645.1">
    <property type="nucleotide sequence ID" value="NZ_JBHTMH010000002.1"/>
</dbReference>
<reference evidence="2 3" key="1">
    <citation type="submission" date="2018-12" db="EMBL/GenBank/DDBJ databases">
        <authorList>
            <person name="Criscuolo A."/>
        </authorList>
    </citation>
    <scope>NUCLEOTIDE SEQUENCE [LARGE SCALE GENOMIC DNA]</scope>
    <source>
        <strain evidence="2">ACIP1116281</strain>
    </source>
</reference>
<gene>
    <name evidence="2" type="ORF">DEVEQU_00154</name>
</gene>
<accession>A0A3S4GF12</accession>
<keyword evidence="1" id="KW-0812">Transmembrane</keyword>
<evidence type="ECO:0000313" key="2">
    <source>
        <dbReference type="EMBL" id="VDS03034.1"/>
    </source>
</evidence>
<sequence length="211" mass="23151">MTKHADDSTDIAFTTPIISAFVPLAICFMGYLFRGRMGLAIGIAVSLSLVIIGFWLDARRRPGFAIPGVNVLVQTVAFFLRAIVIAAAAAVTLLVASLWIIGGWVGVLFANLTGPIRRLLPKLLPTFRIERPRLNWERVWADVVKADNLALFILNMLLLLAIACIFIGMEVALYVAIVLTPIWLLGLVLLAIQGNDPQFVFVDEHGLDVEE</sequence>
<proteinExistence type="predicted"/>
<feature type="transmembrane region" description="Helical" evidence="1">
    <location>
        <begin position="68"/>
        <end position="90"/>
    </location>
</feature>
<feature type="transmembrane region" description="Helical" evidence="1">
    <location>
        <begin position="12"/>
        <end position="33"/>
    </location>
</feature>